<keyword evidence="2" id="KW-0378">Hydrolase</keyword>
<evidence type="ECO:0000256" key="1">
    <source>
        <dbReference type="ARBA" id="ARBA00022741"/>
    </source>
</evidence>
<dbReference type="EMBL" id="JACOFU010000007">
    <property type="protein sequence ID" value="MBC3832953.1"/>
    <property type="molecule type" value="Genomic_DNA"/>
</dbReference>
<dbReference type="InterPro" id="IPR052708">
    <property type="entry name" value="PxpC"/>
</dbReference>
<dbReference type="InterPro" id="IPR029000">
    <property type="entry name" value="Cyclophilin-like_dom_sf"/>
</dbReference>
<proteinExistence type="predicted"/>
<dbReference type="SUPFAM" id="SSF50891">
    <property type="entry name" value="Cyclophilin-like"/>
    <property type="match status" value="1"/>
</dbReference>
<sequence length="317" mass="34894">MSDEFPTSSIRVLKAGIQSTVQDLGRHGYRHLGIAQSGALDRYSLQLANKLVGNPEHAAGLEIVVGPFEIQFHRDSWFALCGANFGAVLDGKSMAKAWRHFARAGQILRLQGAFKESRVYLAIDGGIISEPVIGSRATNLQANIGGHQGRALQKGDQLDLGQAQFFHRSVGVQQRIWTPEVRAIRGPEYAQFNACSQKKFWQQAWKVSNQSNRMAYRLIGDPILRDDSSDLASHAVFPGVVQVPANGQAMVLLADCQTTGGYPRIACVIEADLWKIAQTPIGQHFCFIEVNAEIAHAAQQKWHRELARIDGANDIET</sequence>
<accession>A0ABR6XUC7</accession>
<dbReference type="Pfam" id="PF02626">
    <property type="entry name" value="CT_A_B"/>
    <property type="match status" value="1"/>
</dbReference>
<evidence type="ECO:0000313" key="5">
    <source>
        <dbReference type="EMBL" id="MBC3832953.1"/>
    </source>
</evidence>
<evidence type="ECO:0000313" key="6">
    <source>
        <dbReference type="Proteomes" id="UP000643610"/>
    </source>
</evidence>
<keyword evidence="3" id="KW-0067">ATP-binding</keyword>
<dbReference type="PANTHER" id="PTHR43309:SF3">
    <property type="entry name" value="5-OXOPROLINASE SUBUNIT C"/>
    <property type="match status" value="1"/>
</dbReference>
<keyword evidence="6" id="KW-1185">Reference proteome</keyword>
<evidence type="ECO:0000256" key="3">
    <source>
        <dbReference type="ARBA" id="ARBA00022840"/>
    </source>
</evidence>
<evidence type="ECO:0000256" key="2">
    <source>
        <dbReference type="ARBA" id="ARBA00022801"/>
    </source>
</evidence>
<evidence type="ECO:0000259" key="4">
    <source>
        <dbReference type="SMART" id="SM00797"/>
    </source>
</evidence>
<name>A0ABR6XUC7_9BURK</name>
<dbReference type="Gene3D" id="2.40.100.10">
    <property type="entry name" value="Cyclophilin-like"/>
    <property type="match status" value="1"/>
</dbReference>
<organism evidence="5 6">
    <name type="scientific">Undibacterium amnicola</name>
    <dbReference type="NCBI Taxonomy" id="1834038"/>
    <lineage>
        <taxon>Bacteria</taxon>
        <taxon>Pseudomonadati</taxon>
        <taxon>Pseudomonadota</taxon>
        <taxon>Betaproteobacteria</taxon>
        <taxon>Burkholderiales</taxon>
        <taxon>Oxalobacteraceae</taxon>
        <taxon>Undibacterium</taxon>
    </lineage>
</organism>
<dbReference type="PANTHER" id="PTHR43309">
    <property type="entry name" value="5-OXOPROLINASE SUBUNIT C"/>
    <property type="match status" value="1"/>
</dbReference>
<reference evidence="5 6" key="1">
    <citation type="submission" date="2020-08" db="EMBL/GenBank/DDBJ databases">
        <title>Novel species isolated from subtropical streams in China.</title>
        <authorList>
            <person name="Lu H."/>
        </authorList>
    </citation>
    <scope>NUCLEOTIDE SEQUENCE [LARGE SCALE GENOMIC DNA]</scope>
    <source>
        <strain evidence="5 6">KCTC 52442</strain>
    </source>
</reference>
<dbReference type="InterPro" id="IPR003778">
    <property type="entry name" value="CT_A_B"/>
</dbReference>
<feature type="domain" description="Carboxyltransferase" evidence="4">
    <location>
        <begin position="31"/>
        <end position="305"/>
    </location>
</feature>
<gene>
    <name evidence="5" type="ORF">H8K33_15700</name>
</gene>
<dbReference type="Proteomes" id="UP000643610">
    <property type="component" value="Unassembled WGS sequence"/>
</dbReference>
<dbReference type="NCBIfam" id="TIGR00724">
    <property type="entry name" value="urea_amlyse_rel"/>
    <property type="match status" value="1"/>
</dbReference>
<protein>
    <submittedName>
        <fullName evidence="5">Biotin-dependent carboxyltransferase family protein</fullName>
    </submittedName>
</protein>
<dbReference type="SMART" id="SM00797">
    <property type="entry name" value="AHS2"/>
    <property type="match status" value="1"/>
</dbReference>
<keyword evidence="1" id="KW-0547">Nucleotide-binding</keyword>
<comment type="caution">
    <text evidence="5">The sequence shown here is derived from an EMBL/GenBank/DDBJ whole genome shotgun (WGS) entry which is preliminary data.</text>
</comment>
<dbReference type="RefSeq" id="WP_186891997.1">
    <property type="nucleotide sequence ID" value="NZ_JACOFU010000007.1"/>
</dbReference>